<evidence type="ECO:0000313" key="11">
    <source>
        <dbReference type="EMBL" id="MBE5034848.1"/>
    </source>
</evidence>
<keyword evidence="6 11" id="KW-0418">Kinase</keyword>
<dbReference type="InterPro" id="IPR050736">
    <property type="entry name" value="Sensor_HK_Regulatory"/>
</dbReference>
<dbReference type="PRINTS" id="PR00344">
    <property type="entry name" value="BCTRLSENSOR"/>
</dbReference>
<feature type="transmembrane region" description="Helical" evidence="8">
    <location>
        <begin position="129"/>
        <end position="149"/>
    </location>
</feature>
<dbReference type="CDD" id="cd06225">
    <property type="entry name" value="HAMP"/>
    <property type="match status" value="1"/>
</dbReference>
<dbReference type="PANTHER" id="PTHR43711:SF1">
    <property type="entry name" value="HISTIDINE KINASE 1"/>
    <property type="match status" value="1"/>
</dbReference>
<keyword evidence="8" id="KW-1133">Transmembrane helix</keyword>
<keyword evidence="8" id="KW-0812">Transmembrane</keyword>
<dbReference type="SMART" id="SM00388">
    <property type="entry name" value="HisKA"/>
    <property type="match status" value="1"/>
</dbReference>
<evidence type="ECO:0000259" key="10">
    <source>
        <dbReference type="PROSITE" id="PS50885"/>
    </source>
</evidence>
<proteinExistence type="predicted"/>
<sequence>MKIISSEKKAALITDVYNNSDNRKEFIDGIQDILSSDDIYLQIEHKGNPVYSSDSRTEGYQAELDQARDSLNEAAPNKSDIALTLVTDKTQRETWVYAGYLDASHDTAMYLLSPLYPVGTTVEIMQNQLVYITLGSLIFGLLFAVYASIRIARPIDDINKKAKNLAKGDYGITFPTRYSYSEINELAQTLNKASSELERSSNLQRDIVANVSHDLRTPLTMVKSYAEMIRDLSGDNPEKRNAHLQIIIDEADRLNSLVNDLMTLSDVQAGTLQLNIERFSIKGLFDSVLQPYGVLQQKEGYSIVFNCRQDVEVIGDSERIKQVVANLLSNAVKYCGDDKKIFINVKKWGKRVHCEVVDHGPGIKASELPYIWERYYKSSNNHVRASKSSGLGLSIVKEILIAHNARFGVESKMGRGTTFWFELEVAPEPKASKGSRHGLLHRSH</sequence>
<keyword evidence="12" id="KW-1185">Reference proteome</keyword>
<protein>
    <recommendedName>
        <fullName evidence="3">histidine kinase</fullName>
        <ecNumber evidence="3">2.7.13.3</ecNumber>
    </recommendedName>
</protein>
<dbReference type="CDD" id="cd00082">
    <property type="entry name" value="HisKA"/>
    <property type="match status" value="1"/>
</dbReference>
<keyword evidence="4" id="KW-0597">Phosphoprotein</keyword>
<dbReference type="SUPFAM" id="SSF158472">
    <property type="entry name" value="HAMP domain-like"/>
    <property type="match status" value="1"/>
</dbReference>
<feature type="domain" description="Histidine kinase" evidence="9">
    <location>
        <begin position="210"/>
        <end position="427"/>
    </location>
</feature>
<evidence type="ECO:0000256" key="1">
    <source>
        <dbReference type="ARBA" id="ARBA00000085"/>
    </source>
</evidence>
<keyword evidence="7" id="KW-0902">Two-component regulatory system</keyword>
<dbReference type="InterPro" id="IPR003660">
    <property type="entry name" value="HAMP_dom"/>
</dbReference>
<evidence type="ECO:0000256" key="7">
    <source>
        <dbReference type="ARBA" id="ARBA00023012"/>
    </source>
</evidence>
<gene>
    <name evidence="11" type="ORF">INF20_00900</name>
</gene>
<comment type="catalytic activity">
    <reaction evidence="1">
        <text>ATP + protein L-histidine = ADP + protein N-phospho-L-histidine.</text>
        <dbReference type="EC" id="2.7.13.3"/>
    </reaction>
</comment>
<dbReference type="EC" id="2.7.13.3" evidence="3"/>
<organism evidence="11 12">
    <name type="scientific">Gallibacter intestinalis</name>
    <dbReference type="NCBI Taxonomy" id="2779356"/>
    <lineage>
        <taxon>Bacteria</taxon>
        <taxon>Bacillati</taxon>
        <taxon>Bacillota</taxon>
        <taxon>Clostridia</taxon>
        <taxon>Eubacteriales</taxon>
        <taxon>Eubacteriaceae</taxon>
        <taxon>Gallibacter</taxon>
    </lineage>
</organism>
<dbReference type="Proteomes" id="UP001516588">
    <property type="component" value="Unassembled WGS sequence"/>
</dbReference>
<dbReference type="GO" id="GO:0016301">
    <property type="term" value="F:kinase activity"/>
    <property type="evidence" value="ECO:0007669"/>
    <property type="project" value="UniProtKB-KW"/>
</dbReference>
<dbReference type="InterPro" id="IPR036890">
    <property type="entry name" value="HATPase_C_sf"/>
</dbReference>
<dbReference type="PROSITE" id="PS50885">
    <property type="entry name" value="HAMP"/>
    <property type="match status" value="1"/>
</dbReference>
<dbReference type="Gene3D" id="1.10.287.130">
    <property type="match status" value="1"/>
</dbReference>
<dbReference type="InterPro" id="IPR005467">
    <property type="entry name" value="His_kinase_dom"/>
</dbReference>
<dbReference type="Pfam" id="PF02518">
    <property type="entry name" value="HATPase_c"/>
    <property type="match status" value="1"/>
</dbReference>
<evidence type="ECO:0000256" key="8">
    <source>
        <dbReference type="SAM" id="Phobius"/>
    </source>
</evidence>
<dbReference type="InterPro" id="IPR004358">
    <property type="entry name" value="Sig_transdc_His_kin-like_C"/>
</dbReference>
<dbReference type="PANTHER" id="PTHR43711">
    <property type="entry name" value="TWO-COMPONENT HISTIDINE KINASE"/>
    <property type="match status" value="1"/>
</dbReference>
<evidence type="ECO:0000256" key="5">
    <source>
        <dbReference type="ARBA" id="ARBA00022679"/>
    </source>
</evidence>
<dbReference type="Gene3D" id="3.30.565.10">
    <property type="entry name" value="Histidine kinase-like ATPase, C-terminal domain"/>
    <property type="match status" value="1"/>
</dbReference>
<dbReference type="Gene3D" id="6.10.340.10">
    <property type="match status" value="1"/>
</dbReference>
<comment type="caution">
    <text evidence="11">The sequence shown here is derived from an EMBL/GenBank/DDBJ whole genome shotgun (WGS) entry which is preliminary data.</text>
</comment>
<evidence type="ECO:0000313" key="12">
    <source>
        <dbReference type="Proteomes" id="UP001516588"/>
    </source>
</evidence>
<dbReference type="PROSITE" id="PS50109">
    <property type="entry name" value="HIS_KIN"/>
    <property type="match status" value="1"/>
</dbReference>
<evidence type="ECO:0000256" key="2">
    <source>
        <dbReference type="ARBA" id="ARBA00004370"/>
    </source>
</evidence>
<dbReference type="InterPro" id="IPR003661">
    <property type="entry name" value="HisK_dim/P_dom"/>
</dbReference>
<comment type="subcellular location">
    <subcellularLocation>
        <location evidence="2">Membrane</location>
    </subcellularLocation>
</comment>
<keyword evidence="5" id="KW-0808">Transferase</keyword>
<dbReference type="SUPFAM" id="SSF55874">
    <property type="entry name" value="ATPase domain of HSP90 chaperone/DNA topoisomerase II/histidine kinase"/>
    <property type="match status" value="1"/>
</dbReference>
<dbReference type="InterPro" id="IPR003594">
    <property type="entry name" value="HATPase_dom"/>
</dbReference>
<dbReference type="SMART" id="SM00387">
    <property type="entry name" value="HATPase_c"/>
    <property type="match status" value="1"/>
</dbReference>
<evidence type="ECO:0000256" key="3">
    <source>
        <dbReference type="ARBA" id="ARBA00012438"/>
    </source>
</evidence>
<keyword evidence="8" id="KW-0472">Membrane</keyword>
<evidence type="ECO:0000256" key="6">
    <source>
        <dbReference type="ARBA" id="ARBA00022777"/>
    </source>
</evidence>
<name>A0ABR9QVD3_9FIRM</name>
<accession>A0ABR9QVD3</accession>
<dbReference type="SUPFAM" id="SSF47384">
    <property type="entry name" value="Homodimeric domain of signal transducing histidine kinase"/>
    <property type="match status" value="1"/>
</dbReference>
<feature type="domain" description="HAMP" evidence="10">
    <location>
        <begin position="149"/>
        <end position="202"/>
    </location>
</feature>
<dbReference type="InterPro" id="IPR036097">
    <property type="entry name" value="HisK_dim/P_sf"/>
</dbReference>
<dbReference type="Pfam" id="PF00512">
    <property type="entry name" value="HisKA"/>
    <property type="match status" value="1"/>
</dbReference>
<dbReference type="Pfam" id="PF00672">
    <property type="entry name" value="HAMP"/>
    <property type="match status" value="1"/>
</dbReference>
<reference evidence="11 12" key="1">
    <citation type="submission" date="2020-10" db="EMBL/GenBank/DDBJ databases">
        <title>ChiBAC.</title>
        <authorList>
            <person name="Zenner C."/>
            <person name="Hitch T.C.A."/>
            <person name="Clavel T."/>
        </authorList>
    </citation>
    <scope>NUCLEOTIDE SEQUENCE [LARGE SCALE GENOMIC DNA]</scope>
    <source>
        <strain evidence="11 12">DSM 108706</strain>
    </source>
</reference>
<dbReference type="EMBL" id="JADCKA010000001">
    <property type="protein sequence ID" value="MBE5034848.1"/>
    <property type="molecule type" value="Genomic_DNA"/>
</dbReference>
<evidence type="ECO:0000256" key="4">
    <source>
        <dbReference type="ARBA" id="ARBA00022553"/>
    </source>
</evidence>
<evidence type="ECO:0000259" key="9">
    <source>
        <dbReference type="PROSITE" id="PS50109"/>
    </source>
</evidence>